<dbReference type="Gene3D" id="1.25.40.10">
    <property type="entry name" value="Tetratricopeptide repeat domain"/>
    <property type="match status" value="1"/>
</dbReference>
<dbReference type="Proteomes" id="UP000186698">
    <property type="component" value="Chromosome 5L"/>
</dbReference>
<dbReference type="AGR" id="Xenbase:XB-GENE-6488307"/>
<evidence type="ECO:0000313" key="5">
    <source>
        <dbReference type="RefSeq" id="XP_018119525.1"/>
    </source>
</evidence>
<reference evidence="5" key="1">
    <citation type="submission" date="2025-08" db="UniProtKB">
        <authorList>
            <consortium name="RefSeq"/>
        </authorList>
    </citation>
    <scope>IDENTIFICATION</scope>
    <source>
        <strain evidence="5">J_2021</strain>
        <tissue evidence="5">Erythrocytes</tissue>
    </source>
</reference>
<dbReference type="STRING" id="8355.A0A1L8GC58"/>
<evidence type="ECO:0000256" key="2">
    <source>
        <dbReference type="ARBA" id="ARBA00022803"/>
    </source>
</evidence>
<dbReference type="OMA" id="XELRARR"/>
<dbReference type="Bgee" id="108717196">
    <property type="expression patterns" value="Expressed in kidney and 19 other cell types or tissues"/>
</dbReference>
<accession>A0A1L8GC58</accession>
<keyword evidence="4" id="KW-1185">Reference proteome</keyword>
<evidence type="ECO:0000256" key="3">
    <source>
        <dbReference type="SAM" id="SignalP"/>
    </source>
</evidence>
<feature type="signal peptide" evidence="3">
    <location>
        <begin position="1"/>
        <end position="25"/>
    </location>
</feature>
<dbReference type="AlphaFoldDB" id="A0A1L8GC58"/>
<dbReference type="PANTHER" id="PTHR47059">
    <property type="entry name" value="TETRATRICOPEPTIDE REPEAT PROTEIN 32"/>
    <property type="match status" value="1"/>
</dbReference>
<evidence type="ECO:0000313" key="6">
    <source>
        <dbReference type="Xenbase" id="XB-GENE-6488307"/>
    </source>
</evidence>
<dbReference type="Pfam" id="PF07719">
    <property type="entry name" value="TPR_2"/>
    <property type="match status" value="1"/>
</dbReference>
<evidence type="ECO:0000256" key="1">
    <source>
        <dbReference type="ARBA" id="ARBA00022737"/>
    </source>
</evidence>
<dbReference type="RefSeq" id="XP_018119525.1">
    <property type="nucleotide sequence ID" value="XM_018264036.2"/>
</dbReference>
<dbReference type="InterPro" id="IPR013105">
    <property type="entry name" value="TPR_2"/>
</dbReference>
<dbReference type="CTD" id="108717196"/>
<dbReference type="PROSITE" id="PS50293">
    <property type="entry name" value="TPR_REGION"/>
    <property type="match status" value="1"/>
</dbReference>
<dbReference type="InterPro" id="IPR019734">
    <property type="entry name" value="TPR_rpt"/>
</dbReference>
<organism evidence="4 5">
    <name type="scientific">Xenopus laevis</name>
    <name type="common">African clawed frog</name>
    <dbReference type="NCBI Taxonomy" id="8355"/>
    <lineage>
        <taxon>Eukaryota</taxon>
        <taxon>Metazoa</taxon>
        <taxon>Chordata</taxon>
        <taxon>Craniata</taxon>
        <taxon>Vertebrata</taxon>
        <taxon>Euteleostomi</taxon>
        <taxon>Amphibia</taxon>
        <taxon>Batrachia</taxon>
        <taxon>Anura</taxon>
        <taxon>Pipoidea</taxon>
        <taxon>Pipidae</taxon>
        <taxon>Xenopodinae</taxon>
        <taxon>Xenopus</taxon>
        <taxon>Xenopus</taxon>
    </lineage>
</organism>
<keyword evidence="2" id="KW-0802">TPR repeat</keyword>
<dbReference type="PROSITE" id="PS50005">
    <property type="entry name" value="TPR"/>
    <property type="match status" value="2"/>
</dbReference>
<keyword evidence="3" id="KW-0732">Signal</keyword>
<dbReference type="OrthoDB" id="2017782at2759"/>
<dbReference type="PANTHER" id="PTHR47059:SF1">
    <property type="entry name" value="TETRATRICOPEPTIDE REPEAT PROTEIN 32"/>
    <property type="match status" value="1"/>
</dbReference>
<dbReference type="KEGG" id="xla:108717196"/>
<name>A0A1L8GC58_XENLA</name>
<dbReference type="GeneID" id="108717196"/>
<proteinExistence type="predicted"/>
<dbReference type="SMART" id="SM00028">
    <property type="entry name" value="TPR"/>
    <property type="match status" value="2"/>
</dbReference>
<sequence>MCMSRGRKNAAILLLGNFMSSVCEAAPLEGMSCSDMGRMEHDLLKAANAELERRQLEAAEELYGRVIDNCHQGSQCSPEDLAVAFNNRGQIKYFRVDFYEAMDDYTEAIQIKPSFEVPYYNRGLILYRLGYFDEAVKDFQKVLALNPEFKDAQRSLQQSLQDKEEKMRRMANLSEDCAV</sequence>
<dbReference type="Xenbase" id="XB-GENE-6488307">
    <property type="gene designation" value="ttc32.L"/>
</dbReference>
<keyword evidence="1" id="KW-0677">Repeat</keyword>
<gene>
    <name evidence="5 6" type="primary">ttc32.L</name>
</gene>
<dbReference type="SUPFAM" id="SSF48452">
    <property type="entry name" value="TPR-like"/>
    <property type="match status" value="1"/>
</dbReference>
<dbReference type="PaxDb" id="8355-A0A1L8GC58"/>
<protein>
    <submittedName>
        <fullName evidence="5">Tetratricopeptide repeat protein 32 isoform X1</fullName>
    </submittedName>
</protein>
<dbReference type="InterPro" id="IPR011990">
    <property type="entry name" value="TPR-like_helical_dom_sf"/>
</dbReference>
<feature type="chain" id="PRO_5035179106" evidence="3">
    <location>
        <begin position="26"/>
        <end position="179"/>
    </location>
</feature>
<evidence type="ECO:0000313" key="4">
    <source>
        <dbReference type="Proteomes" id="UP000186698"/>
    </source>
</evidence>